<dbReference type="Pfam" id="PF04616">
    <property type="entry name" value="Glyco_hydro_43"/>
    <property type="match status" value="1"/>
</dbReference>
<comment type="caution">
    <text evidence="7">The sequence shown here is derived from an EMBL/GenBank/DDBJ whole genome shotgun (WGS) entry which is preliminary data.</text>
</comment>
<evidence type="ECO:0000313" key="7">
    <source>
        <dbReference type="EMBL" id="MCM4081131.1"/>
    </source>
</evidence>
<reference evidence="7 8" key="1">
    <citation type="submission" date="2022-06" db="EMBL/GenBank/DDBJ databases">
        <title>Actinoplanes abujensis sp. nov., isolated from Nigerian arid soil.</title>
        <authorList>
            <person name="Ding P."/>
        </authorList>
    </citation>
    <scope>NUCLEOTIDE SEQUENCE [LARGE SCALE GENOMIC DNA]</scope>
    <source>
        <strain evidence="8">TRM88002</strain>
    </source>
</reference>
<dbReference type="InterPro" id="IPR006710">
    <property type="entry name" value="Glyco_hydro_43"/>
</dbReference>
<dbReference type="CDD" id="cd18820">
    <property type="entry name" value="GH43_LbAraf43-like"/>
    <property type="match status" value="1"/>
</dbReference>
<evidence type="ECO:0000256" key="1">
    <source>
        <dbReference type="ARBA" id="ARBA00009865"/>
    </source>
</evidence>
<keyword evidence="4 5" id="KW-0326">Glycosidase</keyword>
<dbReference type="PANTHER" id="PTHR43817:SF1">
    <property type="entry name" value="HYDROLASE, FAMILY 43, PUTATIVE (AFU_ORTHOLOGUE AFUA_3G01660)-RELATED"/>
    <property type="match status" value="1"/>
</dbReference>
<protein>
    <submittedName>
        <fullName evidence="7">Glycoside hydrolase family 43 protein</fullName>
    </submittedName>
</protein>
<evidence type="ECO:0000256" key="2">
    <source>
        <dbReference type="ARBA" id="ARBA00022729"/>
    </source>
</evidence>
<accession>A0ABT0Y530</accession>
<keyword evidence="3 5" id="KW-0378">Hydrolase</keyword>
<keyword evidence="2 6" id="KW-0732">Signal</keyword>
<gene>
    <name evidence="7" type="ORF">LXN57_26505</name>
</gene>
<evidence type="ECO:0000256" key="3">
    <source>
        <dbReference type="ARBA" id="ARBA00022801"/>
    </source>
</evidence>
<dbReference type="Gene3D" id="2.115.10.20">
    <property type="entry name" value="Glycosyl hydrolase domain, family 43"/>
    <property type="match status" value="1"/>
</dbReference>
<proteinExistence type="inferred from homology"/>
<evidence type="ECO:0000256" key="5">
    <source>
        <dbReference type="RuleBase" id="RU361187"/>
    </source>
</evidence>
<sequence>MLLQRIVSRSRPWVALVAVLGLILAVPCPAQAATGSFRNPIGTGPDPTMTYFDGAYYLAMTEGDAIRIRRAPSVAGLLTASAVQVWSDSNPSRNQHLWAPELFHSGGRWYLYYTADDGVDENHRLYVLESDGDDPLGPYRFKARLVPPNRDVFAIDPGIMQHNGRLYLTWSGRNEFQHNGISIAPMSDPWTVSGNAVSIDADGHCPEVREGPAFLHSGGRTWMTYSVCDTGKPDYGIWMMSVASGADPLNRANWTQHDGNRFPRQDARGVFGPGHHGFFASPDGSETWIVYHAKTTSVFTYTNRTTRVQRISFQADGTPDLGAPLAVGATHDLPSGDPGPSPTWINDTTVSYAGIWNADTSCAAQCFFGDQHWSDETGATATYTFTGTRITLLSVRDPASGIAAISIDNGAERRVDLYGALRVGEVVNYRSPQLSYGTHTLRVRVTGAKNAAATGPRITIDRAEVSSA</sequence>
<organism evidence="7 8">
    <name type="scientific">Paractinoplanes hotanensis</name>
    <dbReference type="NCBI Taxonomy" id="2906497"/>
    <lineage>
        <taxon>Bacteria</taxon>
        <taxon>Bacillati</taxon>
        <taxon>Actinomycetota</taxon>
        <taxon>Actinomycetes</taxon>
        <taxon>Micromonosporales</taxon>
        <taxon>Micromonosporaceae</taxon>
        <taxon>Paractinoplanes</taxon>
    </lineage>
</organism>
<dbReference type="PANTHER" id="PTHR43817">
    <property type="entry name" value="GLYCOSYL HYDROLASE"/>
    <property type="match status" value="1"/>
</dbReference>
<dbReference type="InterPro" id="IPR023296">
    <property type="entry name" value="Glyco_hydro_beta-prop_sf"/>
</dbReference>
<dbReference type="EMBL" id="JAMQOL010000038">
    <property type="protein sequence ID" value="MCM4081131.1"/>
    <property type="molecule type" value="Genomic_DNA"/>
</dbReference>
<evidence type="ECO:0000313" key="8">
    <source>
        <dbReference type="Proteomes" id="UP001523216"/>
    </source>
</evidence>
<dbReference type="RefSeq" id="WP_251800931.1">
    <property type="nucleotide sequence ID" value="NZ_JAMQOL010000038.1"/>
</dbReference>
<comment type="similarity">
    <text evidence="1 5">Belongs to the glycosyl hydrolase 43 family.</text>
</comment>
<keyword evidence="8" id="KW-1185">Reference proteome</keyword>
<name>A0ABT0Y530_9ACTN</name>
<dbReference type="Gene3D" id="2.60.120.260">
    <property type="entry name" value="Galactose-binding domain-like"/>
    <property type="match status" value="1"/>
</dbReference>
<feature type="signal peptide" evidence="6">
    <location>
        <begin position="1"/>
        <end position="32"/>
    </location>
</feature>
<dbReference type="GO" id="GO:0016787">
    <property type="term" value="F:hydrolase activity"/>
    <property type="evidence" value="ECO:0007669"/>
    <property type="project" value="UniProtKB-KW"/>
</dbReference>
<feature type="chain" id="PRO_5047332377" evidence="6">
    <location>
        <begin position="33"/>
        <end position="468"/>
    </location>
</feature>
<dbReference type="SUPFAM" id="SSF75005">
    <property type="entry name" value="Arabinanase/levansucrase/invertase"/>
    <property type="match status" value="1"/>
</dbReference>
<evidence type="ECO:0000256" key="6">
    <source>
        <dbReference type="SAM" id="SignalP"/>
    </source>
</evidence>
<evidence type="ECO:0000256" key="4">
    <source>
        <dbReference type="ARBA" id="ARBA00023295"/>
    </source>
</evidence>
<dbReference type="Proteomes" id="UP001523216">
    <property type="component" value="Unassembled WGS sequence"/>
</dbReference>